<dbReference type="CDD" id="cd00200">
    <property type="entry name" value="WD40"/>
    <property type="match status" value="1"/>
</dbReference>
<dbReference type="PROSITE" id="PS50082">
    <property type="entry name" value="WD_REPEATS_2"/>
    <property type="match status" value="7"/>
</dbReference>
<feature type="repeat" description="WD" evidence="4">
    <location>
        <begin position="145"/>
        <end position="187"/>
    </location>
</feature>
<proteinExistence type="inferred from homology"/>
<dbReference type="Pfam" id="PF25173">
    <property type="entry name" value="Beta-prop_WDR3_1st"/>
    <property type="match status" value="1"/>
</dbReference>
<dbReference type="InterPro" id="IPR015943">
    <property type="entry name" value="WD40/YVTN_repeat-like_dom_sf"/>
</dbReference>
<dbReference type="EMBL" id="JBEHCU010009493">
    <property type="protein sequence ID" value="KAL1379780.1"/>
    <property type="molecule type" value="Genomic_DNA"/>
</dbReference>
<dbReference type="PROSITE" id="PS50294">
    <property type="entry name" value="WD_REPEATS_REGION"/>
    <property type="match status" value="3"/>
</dbReference>
<dbReference type="Pfam" id="PF04003">
    <property type="entry name" value="Utp12"/>
    <property type="match status" value="1"/>
</dbReference>
<evidence type="ECO:0000256" key="1">
    <source>
        <dbReference type="ARBA" id="ARBA00022574"/>
    </source>
</evidence>
<keyword evidence="7" id="KW-1185">Reference proteome</keyword>
<dbReference type="PANTHER" id="PTHR19853:SF0">
    <property type="entry name" value="WD REPEAT-CONTAINING PROTEIN 3"/>
    <property type="match status" value="1"/>
</dbReference>
<keyword evidence="2" id="KW-0677">Repeat</keyword>
<feature type="repeat" description="WD" evidence="4">
    <location>
        <begin position="647"/>
        <end position="679"/>
    </location>
</feature>
<dbReference type="InterPro" id="IPR051570">
    <property type="entry name" value="TBC1_cilium_biogenesis"/>
</dbReference>
<gene>
    <name evidence="6" type="ORF">pipiens_014652</name>
</gene>
<comment type="similarity">
    <text evidence="3">Belongs to the WD repeat WDR3/UTP12 family.</text>
</comment>
<feature type="repeat" description="WD" evidence="4">
    <location>
        <begin position="563"/>
        <end position="604"/>
    </location>
</feature>
<dbReference type="SMART" id="SM00320">
    <property type="entry name" value="WD40"/>
    <property type="match status" value="11"/>
</dbReference>
<dbReference type="FunFam" id="2.130.10.10:FF:000755">
    <property type="entry name" value="WD repeat-containing protein 3"/>
    <property type="match status" value="1"/>
</dbReference>
<evidence type="ECO:0000313" key="7">
    <source>
        <dbReference type="Proteomes" id="UP001562425"/>
    </source>
</evidence>
<organism evidence="6 7">
    <name type="scientific">Culex pipiens pipiens</name>
    <name type="common">Northern house mosquito</name>
    <dbReference type="NCBI Taxonomy" id="38569"/>
    <lineage>
        <taxon>Eukaryota</taxon>
        <taxon>Metazoa</taxon>
        <taxon>Ecdysozoa</taxon>
        <taxon>Arthropoda</taxon>
        <taxon>Hexapoda</taxon>
        <taxon>Insecta</taxon>
        <taxon>Pterygota</taxon>
        <taxon>Neoptera</taxon>
        <taxon>Endopterygota</taxon>
        <taxon>Diptera</taxon>
        <taxon>Nematocera</taxon>
        <taxon>Culicoidea</taxon>
        <taxon>Culicidae</taxon>
        <taxon>Culicinae</taxon>
        <taxon>Culicini</taxon>
        <taxon>Culex</taxon>
        <taxon>Culex</taxon>
    </lineage>
</organism>
<dbReference type="Pfam" id="PF25172">
    <property type="entry name" value="Beta-prop_WDR3_2nd"/>
    <property type="match status" value="1"/>
</dbReference>
<feature type="repeat" description="WD" evidence="4">
    <location>
        <begin position="464"/>
        <end position="498"/>
    </location>
</feature>
<feature type="repeat" description="WD" evidence="4">
    <location>
        <begin position="61"/>
        <end position="102"/>
    </location>
</feature>
<evidence type="ECO:0000256" key="4">
    <source>
        <dbReference type="PROSITE-ProRule" id="PRU00221"/>
    </source>
</evidence>
<dbReference type="SUPFAM" id="SSF50978">
    <property type="entry name" value="WD40 repeat-like"/>
    <property type="match status" value="2"/>
</dbReference>
<name>A0ABD1CTM3_CULPP</name>
<protein>
    <recommendedName>
        <fullName evidence="5">Small-subunit processome Utp12 domain-containing protein</fullName>
    </recommendedName>
</protein>
<keyword evidence="1 4" id="KW-0853">WD repeat</keyword>
<sequence length="910" mass="100919">MGLTKQYLAFQPVASFNLIASGRANVAFVSVGGVDGRFVAVAAAEKVLVWNTRLGEKVLELTRDKQEVSYVRASPDGKHLAVGYTDGVIEVFELESRKSVCTFAAHRSAISAMNYDLIGMKLVSGGLDNDVVVSDVVAQAGKCRLVGHNAPITEACFMQRYHDVVISCSKDTQIKFWNIETQSCFKTIVDHRTEVWGVVLMRNDDFLVAGSNDSQLSVYKIVENSGQEAVGELESESSSPFRCSQIGNIQRSGFGRTINLIAEGGGQILGCHGTDRKIELFYFYSVDEALARLTKRLKKLDTKAKNDQAASSSSADRQLSLTDEIKRLPAIVVPEKIKSFDLLLGSRDELRVCVTYVKNIVQMYTLNVAEKHAEPKAIHTLRQQGHPTEVRAVGFSSDNLAVASGSGESLKLWNRATQSCLRTVETGYVVSCCFVPGDRHVLVGLKTGQLLIVDIVIGEVIERIEAHAKELWSIVLTPDQRGCVTGGGDTTVKFWNFELIADPNREEGSEVKVLSLLHKNVLKLEETVLSVRLSRNSKYIAVALLDSTVKIFFLDTLKFYLSLYGHKLPVLCMDISYDSTIIVTGSADRSIKIWGMDFGDCHRSLVAHDNSVMGLQFIPKTHLFFSCGKDGRLKQWDADSFEKIITLPGHVGEAHGLAVSPNGKFVVSCGSDRTLRLFERTDEPLVLQDVQEEEREELENNTLATGDDSAVPGLPGLKLPSKKTIGSEKAAENILECLEVSKAFEQEDNKSIIPPLMFAYEATNTDDFLLSVLTRIRASDLEEALLLLPFSSVCELLERIPKLTATRQDQTEIICKVVLFLFRIHQKPIVANQTLLPVIQDLIGKLQRAVHELRDMIGVNHHGMQMLQREAEANQGGVDLFRDATKSRRLKNQRRKRKELAKRTFVQIST</sequence>
<evidence type="ECO:0000256" key="2">
    <source>
        <dbReference type="ARBA" id="ARBA00022737"/>
    </source>
</evidence>
<accession>A0ABD1CTM3</accession>
<feature type="repeat" description="WD" evidence="4">
    <location>
        <begin position="605"/>
        <end position="646"/>
    </location>
</feature>
<feature type="domain" description="Small-subunit processome Utp12" evidence="5">
    <location>
        <begin position="766"/>
        <end position="869"/>
    </location>
</feature>
<evidence type="ECO:0000259" key="5">
    <source>
        <dbReference type="Pfam" id="PF04003"/>
    </source>
</evidence>
<dbReference type="InterPro" id="IPR007148">
    <property type="entry name" value="SSU_processome_Utp12"/>
</dbReference>
<comment type="caution">
    <text evidence="6">The sequence shown here is derived from an EMBL/GenBank/DDBJ whole genome shotgun (WGS) entry which is preliminary data.</text>
</comment>
<dbReference type="Gene3D" id="2.130.10.10">
    <property type="entry name" value="YVTN repeat-like/Quinoprotein amine dehydrogenase"/>
    <property type="match status" value="4"/>
</dbReference>
<dbReference type="Proteomes" id="UP001562425">
    <property type="component" value="Unassembled WGS sequence"/>
</dbReference>
<dbReference type="PROSITE" id="PS00678">
    <property type="entry name" value="WD_REPEATS_1"/>
    <property type="match status" value="2"/>
</dbReference>
<dbReference type="InterPro" id="IPR036322">
    <property type="entry name" value="WD40_repeat_dom_sf"/>
</dbReference>
<dbReference type="InterPro" id="IPR019775">
    <property type="entry name" value="WD40_repeat_CS"/>
</dbReference>
<evidence type="ECO:0000313" key="6">
    <source>
        <dbReference type="EMBL" id="KAL1379780.1"/>
    </source>
</evidence>
<dbReference type="PANTHER" id="PTHR19853">
    <property type="entry name" value="WD REPEAT CONTAINING PROTEIN 3 WDR3"/>
    <property type="match status" value="1"/>
</dbReference>
<dbReference type="InterPro" id="IPR001680">
    <property type="entry name" value="WD40_rpt"/>
</dbReference>
<feature type="repeat" description="WD" evidence="4">
    <location>
        <begin position="383"/>
        <end position="423"/>
    </location>
</feature>
<reference evidence="6 7" key="1">
    <citation type="submission" date="2024-05" db="EMBL/GenBank/DDBJ databases">
        <title>Culex pipiens pipiens assembly and annotation.</title>
        <authorList>
            <person name="Alout H."/>
            <person name="Durand T."/>
        </authorList>
    </citation>
    <scope>NUCLEOTIDE SEQUENCE [LARGE SCALE GENOMIC DNA]</scope>
    <source>
        <strain evidence="6">HA-2024</strain>
        <tissue evidence="6">Whole body</tissue>
    </source>
</reference>
<evidence type="ECO:0000256" key="3">
    <source>
        <dbReference type="ARBA" id="ARBA00038229"/>
    </source>
</evidence>
<dbReference type="AlphaFoldDB" id="A0ABD1CTM3"/>